<organism evidence="8 9">
    <name type="scientific">Brucella intermedia LMG 3301</name>
    <dbReference type="NCBI Taxonomy" id="641118"/>
    <lineage>
        <taxon>Bacteria</taxon>
        <taxon>Pseudomonadati</taxon>
        <taxon>Pseudomonadota</taxon>
        <taxon>Alphaproteobacteria</taxon>
        <taxon>Hyphomicrobiales</taxon>
        <taxon>Brucellaceae</taxon>
        <taxon>Brucella/Ochrobactrum group</taxon>
        <taxon>Brucella</taxon>
    </lineage>
</organism>
<dbReference type="GO" id="GO:0042938">
    <property type="term" value="P:dipeptide transport"/>
    <property type="evidence" value="ECO:0007669"/>
    <property type="project" value="TreeGrafter"/>
</dbReference>
<evidence type="ECO:0000313" key="8">
    <source>
        <dbReference type="EMBL" id="EEQ94270.1"/>
    </source>
</evidence>
<dbReference type="AlphaFoldDB" id="C4WPS7"/>
<dbReference type="GO" id="GO:0030288">
    <property type="term" value="C:outer membrane-bounded periplasmic space"/>
    <property type="evidence" value="ECO:0007669"/>
    <property type="project" value="TreeGrafter"/>
</dbReference>
<dbReference type="Gene3D" id="3.90.76.10">
    <property type="entry name" value="Dipeptide-binding Protein, Domain 1"/>
    <property type="match status" value="1"/>
</dbReference>
<comment type="similarity">
    <text evidence="2">Belongs to the bacterial solute-binding protein 5 family.</text>
</comment>
<dbReference type="InterPro" id="IPR000914">
    <property type="entry name" value="SBP_5_dom"/>
</dbReference>
<evidence type="ECO:0000256" key="4">
    <source>
        <dbReference type="ARBA" id="ARBA00022729"/>
    </source>
</evidence>
<feature type="domain" description="Solute-binding protein family 5" evidence="7">
    <location>
        <begin position="80"/>
        <end position="461"/>
    </location>
</feature>
<evidence type="ECO:0000256" key="6">
    <source>
        <dbReference type="SAM" id="SignalP"/>
    </source>
</evidence>
<protein>
    <submittedName>
        <fullName evidence="8">ABC peptide transporter, periplasmic binding protein</fullName>
    </submittedName>
</protein>
<dbReference type="Proteomes" id="UP000004386">
    <property type="component" value="Unassembled WGS sequence"/>
</dbReference>
<dbReference type="Pfam" id="PF00496">
    <property type="entry name" value="SBP_bac_5"/>
    <property type="match status" value="1"/>
</dbReference>
<name>C4WPS7_9HYPH</name>
<dbReference type="PIRSF" id="PIRSF002741">
    <property type="entry name" value="MppA"/>
    <property type="match status" value="1"/>
</dbReference>
<keyword evidence="5" id="KW-0574">Periplasm</keyword>
<evidence type="ECO:0000256" key="5">
    <source>
        <dbReference type="ARBA" id="ARBA00022764"/>
    </source>
</evidence>
<accession>C4WPS7</accession>
<dbReference type="PANTHER" id="PTHR30290:SF38">
    <property type="entry name" value="D,D-DIPEPTIDE-BINDING PERIPLASMIC PROTEIN DDPA-RELATED"/>
    <property type="match status" value="1"/>
</dbReference>
<reference evidence="8 9" key="1">
    <citation type="submission" date="2009-05" db="EMBL/GenBank/DDBJ databases">
        <authorList>
            <person name="Setubal J.C."/>
            <person name="Boyle S."/>
            <person name="Crasta O.R."/>
            <person name="Gillespie J.J."/>
            <person name="Kenyon R.W."/>
            <person name="Lu J."/>
            <person name="Mane S."/>
            <person name="Nagrani S."/>
            <person name="Shallom J.M."/>
            <person name="Shallom S."/>
            <person name="Shukla M."/>
            <person name="Snyder E.E."/>
            <person name="Sobral B.W."/>
            <person name="Wattam A.R."/>
            <person name="Will R."/>
            <person name="Williams K."/>
            <person name="Yoo H."/>
            <person name="Munk C."/>
            <person name="Tapia R."/>
            <person name="Green L."/>
            <person name="Rogers Y."/>
            <person name="Detter J.C."/>
            <person name="Bruce D."/>
            <person name="Brettin T.S."/>
            <person name="Tsolis R."/>
        </authorList>
    </citation>
    <scope>NUCLEOTIDE SEQUENCE [LARGE SCALE GENOMIC DNA]</scope>
    <source>
        <strain evidence="8 9">LMG 3301</strain>
    </source>
</reference>
<dbReference type="GO" id="GO:0043190">
    <property type="term" value="C:ATP-binding cassette (ABC) transporter complex"/>
    <property type="evidence" value="ECO:0007669"/>
    <property type="project" value="InterPro"/>
</dbReference>
<comment type="caution">
    <text evidence="8">The sequence shown here is derived from an EMBL/GenBank/DDBJ whole genome shotgun (WGS) entry which is preliminary data.</text>
</comment>
<dbReference type="InterPro" id="IPR030678">
    <property type="entry name" value="Peptide/Ni-bd"/>
</dbReference>
<dbReference type="EMBL" id="ACQA01000002">
    <property type="protein sequence ID" value="EEQ94270.1"/>
    <property type="molecule type" value="Genomic_DNA"/>
</dbReference>
<evidence type="ECO:0000256" key="2">
    <source>
        <dbReference type="ARBA" id="ARBA00005695"/>
    </source>
</evidence>
<dbReference type="FunFam" id="3.40.190.10:FF:000036">
    <property type="entry name" value="Dipeptide ABC transporter, substrate-binding protein"/>
    <property type="match status" value="1"/>
</dbReference>
<sequence length="543" mass="60010">MGTKMKMKSKTTRKTLLSLLAAAALSSVALAPAMAKTLVYCSEGAPEGFDAALYTTNSTWDASAETIYDRLTEFESGTTNVVPGLAESWTISDDNLEYTLKLRQGVKFHSTDSFTPTREFNADDVLFTYNRQLEKQHPWNNYFVGAGWEMFNAMDMPVIIKKVVKVDDHTVKFVLNQPDASLLAKLALNFGSIMSAEYAEQLAKAGQREDLDRKPVGTGPFRFVDYQTNAAIRFAANADYWGGAPKVDNLIFVITTDPATRMQKLQAGECHIAAYPAPADVARLKADPNLTVMEQPGLNVAYLAMNTLDAPFDKVEVRRALNMAIDRKAIVEAVYQGMGQVAQSVLPPSMWGYNGDIKGYSYDPDGAKKLLDDAGVKDLKMKIWAMPVSRPYMPNARRAAELMQADLAKIGVGVEIVSYEWGEYLKKARDKDRDGAVVLGGTSDNGDPDNLLSYFFSCSGVGGSNNANWCYKPLEDILQKARVSSNKDERTRLYQEAQAIAIYQAPWVPLAHSTVVLPMSKNVKNYVMEPLGSHRFEKVDIAE</sequence>
<dbReference type="HOGENOM" id="CLU_017028_7_0_5"/>
<evidence type="ECO:0000259" key="7">
    <source>
        <dbReference type="Pfam" id="PF00496"/>
    </source>
</evidence>
<dbReference type="Gene3D" id="3.10.105.10">
    <property type="entry name" value="Dipeptide-binding Protein, Domain 3"/>
    <property type="match status" value="1"/>
</dbReference>
<keyword evidence="4 6" id="KW-0732">Signal</keyword>
<dbReference type="Gene3D" id="3.40.190.10">
    <property type="entry name" value="Periplasmic binding protein-like II"/>
    <property type="match status" value="1"/>
</dbReference>
<evidence type="ECO:0000256" key="1">
    <source>
        <dbReference type="ARBA" id="ARBA00004418"/>
    </source>
</evidence>
<dbReference type="CDD" id="cd08493">
    <property type="entry name" value="PBP2_DppA_like"/>
    <property type="match status" value="1"/>
</dbReference>
<gene>
    <name evidence="8" type="ORF">OINT_2001495</name>
</gene>
<dbReference type="InterPro" id="IPR039424">
    <property type="entry name" value="SBP_5"/>
</dbReference>
<feature type="chain" id="PRO_5002943239" evidence="6">
    <location>
        <begin position="36"/>
        <end position="543"/>
    </location>
</feature>
<feature type="signal peptide" evidence="6">
    <location>
        <begin position="1"/>
        <end position="35"/>
    </location>
</feature>
<dbReference type="SUPFAM" id="SSF53850">
    <property type="entry name" value="Periplasmic binding protein-like II"/>
    <property type="match status" value="1"/>
</dbReference>
<keyword evidence="3" id="KW-0813">Transport</keyword>
<evidence type="ECO:0000256" key="3">
    <source>
        <dbReference type="ARBA" id="ARBA00022448"/>
    </source>
</evidence>
<dbReference type="PANTHER" id="PTHR30290">
    <property type="entry name" value="PERIPLASMIC BINDING COMPONENT OF ABC TRANSPORTER"/>
    <property type="match status" value="1"/>
</dbReference>
<evidence type="ECO:0000313" key="9">
    <source>
        <dbReference type="Proteomes" id="UP000004386"/>
    </source>
</evidence>
<comment type="subcellular location">
    <subcellularLocation>
        <location evidence="1">Periplasm</location>
    </subcellularLocation>
</comment>
<dbReference type="GO" id="GO:1904680">
    <property type="term" value="F:peptide transmembrane transporter activity"/>
    <property type="evidence" value="ECO:0007669"/>
    <property type="project" value="TreeGrafter"/>
</dbReference>
<proteinExistence type="inferred from homology"/>